<reference evidence="2" key="1">
    <citation type="submission" date="2020-05" db="EMBL/GenBank/DDBJ databases">
        <title>Phylogenomic resolution of chytrid fungi.</title>
        <authorList>
            <person name="Stajich J.E."/>
            <person name="Amses K."/>
            <person name="Simmons R."/>
            <person name="Seto K."/>
            <person name="Myers J."/>
            <person name="Bonds A."/>
            <person name="Quandt C.A."/>
            <person name="Barry K."/>
            <person name="Liu P."/>
            <person name="Grigoriev I."/>
            <person name="Longcore J.E."/>
            <person name="James T.Y."/>
        </authorList>
    </citation>
    <scope>NUCLEOTIDE SEQUENCE</scope>
    <source>
        <strain evidence="2">JEL0513</strain>
    </source>
</reference>
<gene>
    <name evidence="2" type="ORF">HK100_005243</name>
</gene>
<evidence type="ECO:0000313" key="2">
    <source>
        <dbReference type="EMBL" id="KAJ3132547.1"/>
    </source>
</evidence>
<comment type="caution">
    <text evidence="2">The sequence shown here is derived from an EMBL/GenBank/DDBJ whole genome shotgun (WGS) entry which is preliminary data.</text>
</comment>
<evidence type="ECO:0000259" key="1">
    <source>
        <dbReference type="Pfam" id="PF17996"/>
    </source>
</evidence>
<dbReference type="PANTHER" id="PTHR37834">
    <property type="entry name" value="GDSL-LIKE LIPASE/ACYLHYDROLASE DOMAIN PROTEIN (AFU_ORTHOLOGUE AFUA_2G00620)"/>
    <property type="match status" value="1"/>
</dbReference>
<name>A0AAD5XIW6_9FUNG</name>
<dbReference type="AlphaFoldDB" id="A0AAD5XIW6"/>
<dbReference type="InterPro" id="IPR040794">
    <property type="entry name" value="CE2_N"/>
</dbReference>
<dbReference type="EMBL" id="JADGJH010000247">
    <property type="protein sequence ID" value="KAJ3132547.1"/>
    <property type="molecule type" value="Genomic_DNA"/>
</dbReference>
<dbReference type="Gene3D" id="2.60.120.260">
    <property type="entry name" value="Galactose-binding domain-like"/>
    <property type="match status" value="1"/>
</dbReference>
<dbReference type="InterPro" id="IPR052762">
    <property type="entry name" value="PCW_deacetylase/CE"/>
</dbReference>
<feature type="domain" description="Carbohydrate esterase 2 N-terminal" evidence="1">
    <location>
        <begin position="30"/>
        <end position="133"/>
    </location>
</feature>
<sequence length="363" mass="39458">MTVSTPQNIQVIGRTQHVHVDLASGASGQETGIRFGFPGVTLRTRFTGTYLCINVTKTNAAVSSYFLVLVDIPPNSAQYATIDSSAGTRIEISSSPNSQSIIIAENLTNTEHTVELVHLTETWIGVITVESLSTDGIFSTEPVGLPTERKLLLIGDSVTCGAAMVLPDSTRQTPIGANAFDSYGMRLARLLNAQCHLVSYGGKGLIRDYLGNSDWTGPKLFETSIPEDSVKSQWNHASYIPDAILISLCTNDVNTGIPNEMVFVDAYVSFLKRIRQVYANAQVFITEGAIVNDGRNEKFGGAPVKSIICGYLERVIELVDDAKIKAISSNHYPGTPADVHPIDTEHESMAQDFVSIFKDNLLW</sequence>
<accession>A0AAD5XIW6</accession>
<dbReference type="Gene3D" id="3.40.50.1110">
    <property type="entry name" value="SGNH hydrolase"/>
    <property type="match status" value="1"/>
</dbReference>
<dbReference type="PANTHER" id="PTHR37834:SF2">
    <property type="entry name" value="ESTERASE, SGNH HYDROLASE-TYPE"/>
    <property type="match status" value="1"/>
</dbReference>
<dbReference type="Pfam" id="PF17996">
    <property type="entry name" value="CE2_N"/>
    <property type="match status" value="1"/>
</dbReference>
<evidence type="ECO:0000313" key="3">
    <source>
        <dbReference type="Proteomes" id="UP001211907"/>
    </source>
</evidence>
<dbReference type="SUPFAM" id="SSF52266">
    <property type="entry name" value="SGNH hydrolase"/>
    <property type="match status" value="1"/>
</dbReference>
<dbReference type="InterPro" id="IPR036514">
    <property type="entry name" value="SGNH_hydro_sf"/>
</dbReference>
<dbReference type="Proteomes" id="UP001211907">
    <property type="component" value="Unassembled WGS sequence"/>
</dbReference>
<organism evidence="2 3">
    <name type="scientific">Physocladia obscura</name>
    <dbReference type="NCBI Taxonomy" id="109957"/>
    <lineage>
        <taxon>Eukaryota</taxon>
        <taxon>Fungi</taxon>
        <taxon>Fungi incertae sedis</taxon>
        <taxon>Chytridiomycota</taxon>
        <taxon>Chytridiomycota incertae sedis</taxon>
        <taxon>Chytridiomycetes</taxon>
        <taxon>Chytridiales</taxon>
        <taxon>Chytriomycetaceae</taxon>
        <taxon>Physocladia</taxon>
    </lineage>
</organism>
<proteinExistence type="predicted"/>
<keyword evidence="3" id="KW-1185">Reference proteome</keyword>
<protein>
    <recommendedName>
        <fullName evidence="1">Carbohydrate esterase 2 N-terminal domain-containing protein</fullName>
    </recommendedName>
</protein>